<evidence type="ECO:0000259" key="1">
    <source>
        <dbReference type="PROSITE" id="PS51186"/>
    </source>
</evidence>
<accession>A0A1M5Z9J5</accession>
<dbReference type="InterPro" id="IPR016181">
    <property type="entry name" value="Acyl_CoA_acyltransferase"/>
</dbReference>
<dbReference type="OrthoDB" id="9797989at2"/>
<name>A0A1M5Z9J5_9FIRM</name>
<dbReference type="InterPro" id="IPR000182">
    <property type="entry name" value="GNAT_dom"/>
</dbReference>
<dbReference type="RefSeq" id="WP_072745469.1">
    <property type="nucleotide sequence ID" value="NZ_FQXR01000026.1"/>
</dbReference>
<evidence type="ECO:0000313" key="3">
    <source>
        <dbReference type="Proteomes" id="UP000184389"/>
    </source>
</evidence>
<dbReference type="GO" id="GO:0016747">
    <property type="term" value="F:acyltransferase activity, transferring groups other than amino-acyl groups"/>
    <property type="evidence" value="ECO:0007669"/>
    <property type="project" value="InterPro"/>
</dbReference>
<sequence length="174" mass="19809">MDNVYLVLPSKEHEQSYINMMTEWENTGEHIYPGAIRSNEMNYSDWLNKVKSYNHKETCPSHLVPSDTYFLINDNGKILGAISIRHYLNENLLSTGGHIGYGIRPTERRKGHAKAMLKMALEKCIQLDIKKALITCDKTNIASAKTILANGGILENEVVEDNGNVVQRYWITLR</sequence>
<dbReference type="Proteomes" id="UP000184389">
    <property type="component" value="Unassembled WGS sequence"/>
</dbReference>
<dbReference type="Pfam" id="PF00583">
    <property type="entry name" value="Acetyltransf_1"/>
    <property type="match status" value="1"/>
</dbReference>
<dbReference type="EMBL" id="FQXR01000026">
    <property type="protein sequence ID" value="SHI20901.1"/>
    <property type="molecule type" value="Genomic_DNA"/>
</dbReference>
<keyword evidence="2" id="KW-0808">Transferase</keyword>
<organism evidence="2 3">
    <name type="scientific">Sporanaerobacter acetigenes DSM 13106</name>
    <dbReference type="NCBI Taxonomy" id="1123281"/>
    <lineage>
        <taxon>Bacteria</taxon>
        <taxon>Bacillati</taxon>
        <taxon>Bacillota</taxon>
        <taxon>Tissierellia</taxon>
        <taxon>Tissierellales</taxon>
        <taxon>Sporanaerobacteraceae</taxon>
        <taxon>Sporanaerobacter</taxon>
    </lineage>
</organism>
<protein>
    <submittedName>
        <fullName evidence="2">Predicted acetyltransferase</fullName>
    </submittedName>
</protein>
<gene>
    <name evidence="2" type="ORF">SAMN02745180_02882</name>
</gene>
<keyword evidence="3" id="KW-1185">Reference proteome</keyword>
<evidence type="ECO:0000313" key="2">
    <source>
        <dbReference type="EMBL" id="SHI20901.1"/>
    </source>
</evidence>
<dbReference type="PANTHER" id="PTHR39173">
    <property type="entry name" value="ACETYLTRANSFERASE"/>
    <property type="match status" value="1"/>
</dbReference>
<dbReference type="PANTHER" id="PTHR39173:SF1">
    <property type="entry name" value="ACETYLTRANSFERASE"/>
    <property type="match status" value="1"/>
</dbReference>
<feature type="domain" description="N-acetyltransferase" evidence="1">
    <location>
        <begin position="29"/>
        <end position="174"/>
    </location>
</feature>
<proteinExistence type="predicted"/>
<dbReference type="Gene3D" id="3.40.630.30">
    <property type="match status" value="1"/>
</dbReference>
<reference evidence="2 3" key="1">
    <citation type="submission" date="2016-11" db="EMBL/GenBank/DDBJ databases">
        <authorList>
            <person name="Jaros S."/>
            <person name="Januszkiewicz K."/>
            <person name="Wedrychowicz H."/>
        </authorList>
    </citation>
    <scope>NUCLEOTIDE SEQUENCE [LARGE SCALE GENOMIC DNA]</scope>
    <source>
        <strain evidence="2 3">DSM 13106</strain>
    </source>
</reference>
<dbReference type="SUPFAM" id="SSF55729">
    <property type="entry name" value="Acyl-CoA N-acyltransferases (Nat)"/>
    <property type="match status" value="1"/>
</dbReference>
<dbReference type="STRING" id="1123281.SAMN02745180_02882"/>
<dbReference type="PROSITE" id="PS51186">
    <property type="entry name" value="GNAT"/>
    <property type="match status" value="1"/>
</dbReference>
<dbReference type="AlphaFoldDB" id="A0A1M5Z9J5"/>